<dbReference type="EMBL" id="MIJY01000034">
    <property type="protein sequence ID" value="OEG12319.1"/>
    <property type="molecule type" value="Genomic_DNA"/>
</dbReference>
<comment type="caution">
    <text evidence="1">The sequence shown here is derived from an EMBL/GenBank/DDBJ whole genome shotgun (WGS) entry which is preliminary data.</text>
</comment>
<keyword evidence="2" id="KW-1185">Reference proteome</keyword>
<protein>
    <submittedName>
        <fullName evidence="1">Uncharacterized protein</fullName>
    </submittedName>
</protein>
<evidence type="ECO:0000313" key="2">
    <source>
        <dbReference type="Proteomes" id="UP000095094"/>
    </source>
</evidence>
<evidence type="ECO:0000313" key="1">
    <source>
        <dbReference type="EMBL" id="OEG12319.1"/>
    </source>
</evidence>
<accession>A0A1E5GI07</accession>
<dbReference type="RefSeq" id="WP_071879535.1">
    <property type="nucleotide sequence ID" value="NZ_JBHUJJ010000001.1"/>
</dbReference>
<organism evidence="1 2">
    <name type="scientific">Enterococcus termitis</name>
    <dbReference type="NCBI Taxonomy" id="332950"/>
    <lineage>
        <taxon>Bacteria</taxon>
        <taxon>Bacillati</taxon>
        <taxon>Bacillota</taxon>
        <taxon>Bacilli</taxon>
        <taxon>Lactobacillales</taxon>
        <taxon>Enterococcaceae</taxon>
        <taxon>Enterococcus</taxon>
    </lineage>
</organism>
<gene>
    <name evidence="1" type="ORF">BCR25_07195</name>
</gene>
<dbReference type="AlphaFoldDB" id="A0A1E5GI07"/>
<name>A0A1E5GI07_9ENTE</name>
<reference evidence="2" key="1">
    <citation type="submission" date="2016-09" db="EMBL/GenBank/DDBJ databases">
        <authorList>
            <person name="Gulvik C.A."/>
        </authorList>
    </citation>
    <scope>NUCLEOTIDE SEQUENCE [LARGE SCALE GENOMIC DNA]</scope>
    <source>
        <strain evidence="2">LMG 8895</strain>
    </source>
</reference>
<dbReference type="OrthoDB" id="2183738at2"/>
<proteinExistence type="predicted"/>
<dbReference type="Proteomes" id="UP000095094">
    <property type="component" value="Unassembled WGS sequence"/>
</dbReference>
<sequence length="74" mass="8859">MILDLEERPLEKFFSENEELLQLGEKKAWPIMYDSFEKLENEIRNANVAYQVLYSSYEMNGWVLAERVEIIDVK</sequence>